<dbReference type="HAMAP" id="MF_00050">
    <property type="entry name" value="EF_Ts"/>
    <property type="match status" value="1"/>
</dbReference>
<dbReference type="NCBIfam" id="TIGR00116">
    <property type="entry name" value="tsf"/>
    <property type="match status" value="1"/>
</dbReference>
<dbReference type="InterPro" id="IPR036402">
    <property type="entry name" value="EF-Ts_dimer_sf"/>
</dbReference>
<evidence type="ECO:0000313" key="10">
    <source>
        <dbReference type="Proteomes" id="UP001168821"/>
    </source>
</evidence>
<evidence type="ECO:0000259" key="8">
    <source>
        <dbReference type="Pfam" id="PF00889"/>
    </source>
</evidence>
<keyword evidence="3 6" id="KW-0648">Protein biosynthesis</keyword>
<evidence type="ECO:0000313" key="9">
    <source>
        <dbReference type="EMBL" id="KAJ3654426.1"/>
    </source>
</evidence>
<sequence>MMSLKVLTRFFHNQTPCLAAEKSLLATLRKKTGYTFTNCKKALEMHNNDLKQAEEWLKQQAQSLGWAKATKLEGRQTSQGLIALTVDKQNAALVEVNCETDFVARNKEFHKMVHEAAVSCLNFTQQQPESNISVTRFFMNDTQLKTLPTQDGKSLADHLALMIGTVGENASLRRALGVKAHKDVHLSGYVHPSGSGSSVSLGKIGAIVALKQLASKEIDLDKVGKELCQHIVGMNPKKIGTLSDKPAKDKEEETCLIHQEFLLDDNVTVKEILDEHEIDIVDFKRFECGENTSEVADQPLEYVETCQ</sequence>
<evidence type="ECO:0000256" key="5">
    <source>
        <dbReference type="ARBA" id="ARBA00023128"/>
    </source>
</evidence>
<evidence type="ECO:0000256" key="2">
    <source>
        <dbReference type="ARBA" id="ARBA00022768"/>
    </source>
</evidence>
<dbReference type="CDD" id="cd14275">
    <property type="entry name" value="UBA_EF-Ts"/>
    <property type="match status" value="1"/>
</dbReference>
<keyword evidence="5 6" id="KW-0496">Mitochondrion</keyword>
<reference evidence="9" key="1">
    <citation type="journal article" date="2023" name="G3 (Bethesda)">
        <title>Whole genome assemblies of Zophobas morio and Tenebrio molitor.</title>
        <authorList>
            <person name="Kaur S."/>
            <person name="Stinson S.A."/>
            <person name="diCenzo G.C."/>
        </authorList>
    </citation>
    <scope>NUCLEOTIDE SEQUENCE</scope>
    <source>
        <strain evidence="9">QUZm001</strain>
    </source>
</reference>
<dbReference type="SUPFAM" id="SSF54713">
    <property type="entry name" value="Elongation factor Ts (EF-Ts), dimerisation domain"/>
    <property type="match status" value="1"/>
</dbReference>
<protein>
    <recommendedName>
        <fullName evidence="6">Elongation factor Ts, mitochondrial</fullName>
        <shortName evidence="6">EF-Ts</shortName>
        <shortName evidence="6">EF-TsMt</shortName>
    </recommendedName>
</protein>
<dbReference type="PANTHER" id="PTHR11741:SF0">
    <property type="entry name" value="ELONGATION FACTOR TS, MITOCHONDRIAL"/>
    <property type="match status" value="1"/>
</dbReference>
<keyword evidence="2 6" id="KW-0251">Elongation factor</keyword>
<evidence type="ECO:0000256" key="7">
    <source>
        <dbReference type="RuleBase" id="RU000642"/>
    </source>
</evidence>
<accession>A0AA38MFW6</accession>
<dbReference type="GO" id="GO:0070125">
    <property type="term" value="P:mitochondrial translational elongation"/>
    <property type="evidence" value="ECO:0007669"/>
    <property type="project" value="TreeGrafter"/>
</dbReference>
<organism evidence="9 10">
    <name type="scientific">Zophobas morio</name>
    <dbReference type="NCBI Taxonomy" id="2755281"/>
    <lineage>
        <taxon>Eukaryota</taxon>
        <taxon>Metazoa</taxon>
        <taxon>Ecdysozoa</taxon>
        <taxon>Arthropoda</taxon>
        <taxon>Hexapoda</taxon>
        <taxon>Insecta</taxon>
        <taxon>Pterygota</taxon>
        <taxon>Neoptera</taxon>
        <taxon>Endopterygota</taxon>
        <taxon>Coleoptera</taxon>
        <taxon>Polyphaga</taxon>
        <taxon>Cucujiformia</taxon>
        <taxon>Tenebrionidae</taxon>
        <taxon>Zophobas</taxon>
    </lineage>
</organism>
<evidence type="ECO:0000256" key="6">
    <source>
        <dbReference type="HAMAP-Rule" id="MF_03135"/>
    </source>
</evidence>
<dbReference type="EMBL" id="JALNTZ010000004">
    <property type="protein sequence ID" value="KAJ3654426.1"/>
    <property type="molecule type" value="Genomic_DNA"/>
</dbReference>
<dbReference type="InterPro" id="IPR001816">
    <property type="entry name" value="Transl_elong_EFTs/EF1B"/>
</dbReference>
<keyword evidence="10" id="KW-1185">Reference proteome</keyword>
<comment type="similarity">
    <text evidence="1 6 7">Belongs to the EF-Ts family.</text>
</comment>
<evidence type="ECO:0000256" key="3">
    <source>
        <dbReference type="ARBA" id="ARBA00022917"/>
    </source>
</evidence>
<dbReference type="Gene3D" id="3.30.479.20">
    <property type="entry name" value="Elongation factor Ts, dimerisation domain"/>
    <property type="match status" value="2"/>
</dbReference>
<dbReference type="PROSITE" id="PS01127">
    <property type="entry name" value="EF_TS_2"/>
    <property type="match status" value="1"/>
</dbReference>
<dbReference type="SUPFAM" id="SSF46934">
    <property type="entry name" value="UBA-like"/>
    <property type="match status" value="1"/>
</dbReference>
<dbReference type="Pfam" id="PF25025">
    <property type="entry name" value="EF-Ts_N"/>
    <property type="match status" value="1"/>
</dbReference>
<dbReference type="Pfam" id="PF00889">
    <property type="entry name" value="EF_TS"/>
    <property type="match status" value="2"/>
</dbReference>
<dbReference type="AlphaFoldDB" id="A0AA38MFW6"/>
<feature type="domain" description="Translation elongation factor EFTs/EF1B dimerisation" evidence="8">
    <location>
        <begin position="91"/>
        <end position="239"/>
    </location>
</feature>
<dbReference type="Proteomes" id="UP001168821">
    <property type="component" value="Unassembled WGS sequence"/>
</dbReference>
<dbReference type="GO" id="GO:0005739">
    <property type="term" value="C:mitochondrion"/>
    <property type="evidence" value="ECO:0007669"/>
    <property type="project" value="UniProtKB-SubCell"/>
</dbReference>
<evidence type="ECO:0000256" key="4">
    <source>
        <dbReference type="ARBA" id="ARBA00022946"/>
    </source>
</evidence>
<comment type="function">
    <text evidence="6 7">Associates with the EF-Tu.GDP complex and induces the exchange of GDP to GTP. It remains bound to the aminoacyl-tRNA.EF-Tu.GTP complex up to the GTP hydrolysis stage on the ribosome.</text>
</comment>
<dbReference type="InterPro" id="IPR009060">
    <property type="entry name" value="UBA-like_sf"/>
</dbReference>
<evidence type="ECO:0000256" key="1">
    <source>
        <dbReference type="ARBA" id="ARBA00005532"/>
    </source>
</evidence>
<comment type="caution">
    <text evidence="9">The sequence shown here is derived from an EMBL/GenBank/DDBJ whole genome shotgun (WGS) entry which is preliminary data.</text>
</comment>
<dbReference type="InterPro" id="IPR014039">
    <property type="entry name" value="Transl_elong_EFTs/EF1B_dimer"/>
</dbReference>
<feature type="domain" description="Translation elongation factor EFTs/EF1B dimerisation" evidence="8">
    <location>
        <begin position="252"/>
        <end position="290"/>
    </location>
</feature>
<keyword evidence="4" id="KW-0809">Transit peptide</keyword>
<comment type="subcellular location">
    <subcellularLocation>
        <location evidence="6">Mitochondrion</location>
    </subcellularLocation>
</comment>
<dbReference type="FunFam" id="1.10.8.10:FF:000031">
    <property type="entry name" value="Elongation factor Ts, mitochondrial"/>
    <property type="match status" value="1"/>
</dbReference>
<proteinExistence type="inferred from homology"/>
<dbReference type="PANTHER" id="PTHR11741">
    <property type="entry name" value="ELONGATION FACTOR TS"/>
    <property type="match status" value="1"/>
</dbReference>
<dbReference type="GO" id="GO:0003746">
    <property type="term" value="F:translation elongation factor activity"/>
    <property type="evidence" value="ECO:0007669"/>
    <property type="project" value="UniProtKB-UniRule"/>
</dbReference>
<dbReference type="Gene3D" id="1.10.8.10">
    <property type="entry name" value="DNA helicase RuvA subunit, C-terminal domain"/>
    <property type="match status" value="1"/>
</dbReference>
<name>A0AA38MFW6_9CUCU</name>
<dbReference type="InterPro" id="IPR018101">
    <property type="entry name" value="Transl_elong_Ts_CS"/>
</dbReference>
<gene>
    <name evidence="9" type="ORF">Zmor_013615</name>
</gene>